<name>A0A0B8NWC7_9VIBR</name>
<dbReference type="InterPro" id="IPR053876">
    <property type="entry name" value="Phage_int_M"/>
</dbReference>
<dbReference type="InterPro" id="IPR044068">
    <property type="entry name" value="CB"/>
</dbReference>
<dbReference type="Pfam" id="PF22022">
    <property type="entry name" value="Phage_int_M"/>
    <property type="match status" value="1"/>
</dbReference>
<dbReference type="InterPro" id="IPR002104">
    <property type="entry name" value="Integrase_catalytic"/>
</dbReference>
<dbReference type="InterPro" id="IPR011010">
    <property type="entry name" value="DNA_brk_join_enz"/>
</dbReference>
<dbReference type="InterPro" id="IPR013762">
    <property type="entry name" value="Integrase-like_cat_sf"/>
</dbReference>
<dbReference type="Pfam" id="PF00589">
    <property type="entry name" value="Phage_integrase"/>
    <property type="match status" value="1"/>
</dbReference>
<comment type="caution">
    <text evidence="8">The sequence shown here is derived from an EMBL/GenBank/DDBJ whole genome shotgun (WGS) entry which is preliminary data.</text>
</comment>
<dbReference type="PANTHER" id="PTHR30629:SF6">
    <property type="entry name" value="PROPHAGE INTEGRASE INTA-RELATED"/>
    <property type="match status" value="1"/>
</dbReference>
<dbReference type="PROSITE" id="PS51900">
    <property type="entry name" value="CB"/>
    <property type="match status" value="1"/>
</dbReference>
<evidence type="ECO:0000256" key="2">
    <source>
        <dbReference type="ARBA" id="ARBA00022908"/>
    </source>
</evidence>
<keyword evidence="4" id="KW-0233">DNA recombination</keyword>
<accession>A0A0B8NWC7</accession>
<keyword evidence="2" id="KW-0229">DNA integration</keyword>
<dbReference type="Gene3D" id="1.10.150.130">
    <property type="match status" value="1"/>
</dbReference>
<dbReference type="Pfam" id="PF13356">
    <property type="entry name" value="Arm-DNA-bind_3"/>
    <property type="match status" value="1"/>
</dbReference>
<keyword evidence="9" id="KW-1185">Reference proteome</keyword>
<evidence type="ECO:0000259" key="7">
    <source>
        <dbReference type="PROSITE" id="PS51900"/>
    </source>
</evidence>
<evidence type="ECO:0000313" key="8">
    <source>
        <dbReference type="EMBL" id="GAM58236.1"/>
    </source>
</evidence>
<dbReference type="InterPro" id="IPR038488">
    <property type="entry name" value="Integrase_DNA-bd_sf"/>
</dbReference>
<feature type="domain" description="Core-binding (CB)" evidence="7">
    <location>
        <begin position="104"/>
        <end position="185"/>
    </location>
</feature>
<evidence type="ECO:0000256" key="1">
    <source>
        <dbReference type="ARBA" id="ARBA00008857"/>
    </source>
</evidence>
<dbReference type="PROSITE" id="PS51898">
    <property type="entry name" value="TYR_RECOMBINASE"/>
    <property type="match status" value="1"/>
</dbReference>
<evidence type="ECO:0000313" key="9">
    <source>
        <dbReference type="Proteomes" id="UP000031671"/>
    </source>
</evidence>
<dbReference type="EMBL" id="BBRZ01000079">
    <property type="protein sequence ID" value="GAM58236.1"/>
    <property type="molecule type" value="Genomic_DNA"/>
</dbReference>
<dbReference type="Gene3D" id="3.30.160.390">
    <property type="entry name" value="Integrase, DNA-binding domain"/>
    <property type="match status" value="1"/>
</dbReference>
<dbReference type="AlphaFoldDB" id="A0A0B8NWC7"/>
<comment type="similarity">
    <text evidence="1">Belongs to the 'phage' integrase family.</text>
</comment>
<dbReference type="RefSeq" id="WP_261833387.1">
    <property type="nucleotide sequence ID" value="NZ_AP024881.1"/>
</dbReference>
<dbReference type="GO" id="GO:0003677">
    <property type="term" value="F:DNA binding"/>
    <property type="evidence" value="ECO:0007669"/>
    <property type="project" value="UniProtKB-UniRule"/>
</dbReference>
<evidence type="ECO:0000256" key="4">
    <source>
        <dbReference type="ARBA" id="ARBA00023172"/>
    </source>
</evidence>
<dbReference type="GO" id="GO:0006310">
    <property type="term" value="P:DNA recombination"/>
    <property type="evidence" value="ECO:0007669"/>
    <property type="project" value="UniProtKB-KW"/>
</dbReference>
<dbReference type="InterPro" id="IPR010998">
    <property type="entry name" value="Integrase_recombinase_N"/>
</dbReference>
<reference evidence="8 9" key="2">
    <citation type="submission" date="2015-01" db="EMBL/GenBank/DDBJ databases">
        <authorList>
            <consortium name="NBRP consortium"/>
            <person name="Sawabe T."/>
            <person name="Meirelles P."/>
            <person name="Feng G."/>
            <person name="Sayaka M."/>
            <person name="Hattori M."/>
            <person name="Ohkuma M."/>
        </authorList>
    </citation>
    <scope>NUCLEOTIDE SEQUENCE [LARGE SCALE GENOMIC DNA]</scope>
    <source>
        <strain evidence="9">JCM 19231</strain>
    </source>
</reference>
<evidence type="ECO:0000256" key="5">
    <source>
        <dbReference type="PROSITE-ProRule" id="PRU01248"/>
    </source>
</evidence>
<proteinExistence type="inferred from homology"/>
<dbReference type="Gene3D" id="1.10.443.10">
    <property type="entry name" value="Intergrase catalytic core"/>
    <property type="match status" value="1"/>
</dbReference>
<evidence type="ECO:0000259" key="6">
    <source>
        <dbReference type="PROSITE" id="PS51898"/>
    </source>
</evidence>
<dbReference type="Proteomes" id="UP000031671">
    <property type="component" value="Unassembled WGS sequence"/>
</dbReference>
<gene>
    <name evidence="8" type="ORF">JCM19231_1364</name>
</gene>
<protein>
    <submittedName>
        <fullName evidence="8">Phage integrase</fullName>
    </submittedName>
</protein>
<dbReference type="SUPFAM" id="SSF56349">
    <property type="entry name" value="DNA breaking-rejoining enzymes"/>
    <property type="match status" value="1"/>
</dbReference>
<evidence type="ECO:0000256" key="3">
    <source>
        <dbReference type="ARBA" id="ARBA00023125"/>
    </source>
</evidence>
<keyword evidence="3 5" id="KW-0238">DNA-binding</keyword>
<sequence>MAKGKLSSAQVRALKPLKNKISQRFSDGGGLYFHAKQRGQHAWEFRYRRPTGGDTYIVLGTYPSLSLSDARQNALEYRGLLKDGVDPQVERQRIELEKKAARLNVLKLVFESWLESKEGQLKPKTLQDIRRKLEIHVMPKLGNMPVESITAPIAIGVFRPLAEKRKFETIKRCIQLLKAVMNHAVNLGIIPSHNLHGIGEVFQKPRVRHVASLEPSELPELLRHVALSTMRPSTKLMFEWQLHTMVRSAEAATAKWTDIDLETRIWTIPEARMKNNRVHKVPLTDQAIAILEQQRIYSEGCEYVFPAISNRKTHAHTESINKAFNRLGLQNRTTAHGLRSLASTTLHEQGFDTHVIEAALSHSDKNRVREAYNRSNFFNERVRLMSWWSTHISSSSVIDLSK</sequence>
<dbReference type="GO" id="GO:0015074">
    <property type="term" value="P:DNA integration"/>
    <property type="evidence" value="ECO:0007669"/>
    <property type="project" value="UniProtKB-KW"/>
</dbReference>
<dbReference type="CDD" id="cd00801">
    <property type="entry name" value="INT_P4_C"/>
    <property type="match status" value="1"/>
</dbReference>
<dbReference type="InterPro" id="IPR050808">
    <property type="entry name" value="Phage_Integrase"/>
</dbReference>
<dbReference type="PANTHER" id="PTHR30629">
    <property type="entry name" value="PROPHAGE INTEGRASE"/>
    <property type="match status" value="1"/>
</dbReference>
<feature type="domain" description="Tyr recombinase" evidence="6">
    <location>
        <begin position="208"/>
        <end position="386"/>
    </location>
</feature>
<dbReference type="InterPro" id="IPR025166">
    <property type="entry name" value="Integrase_DNA_bind_dom"/>
</dbReference>
<reference evidence="8 9" key="1">
    <citation type="submission" date="2015-01" db="EMBL/GenBank/DDBJ databases">
        <title>Vibrio sp. C1 JCM 19231 whole genome shotgun sequence.</title>
        <authorList>
            <person name="Sawabe T."/>
            <person name="Meirelles P."/>
            <person name="Feng G."/>
            <person name="Sayaka M."/>
            <person name="Hattori M."/>
            <person name="Ohkuma M."/>
        </authorList>
    </citation>
    <scope>NUCLEOTIDE SEQUENCE [LARGE SCALE GENOMIC DNA]</scope>
    <source>
        <strain evidence="9">JCM 19231</strain>
    </source>
</reference>
<organism evidence="8 9">
    <name type="scientific">Vibrio ishigakensis</name>
    <dbReference type="NCBI Taxonomy" id="1481914"/>
    <lineage>
        <taxon>Bacteria</taxon>
        <taxon>Pseudomonadati</taxon>
        <taxon>Pseudomonadota</taxon>
        <taxon>Gammaproteobacteria</taxon>
        <taxon>Vibrionales</taxon>
        <taxon>Vibrionaceae</taxon>
        <taxon>Vibrio</taxon>
    </lineage>
</organism>